<gene>
    <name evidence="5" type="ORF">sS8_5140</name>
</gene>
<dbReference type="Pfam" id="PF13646">
    <property type="entry name" value="HEAT_2"/>
    <property type="match status" value="1"/>
</dbReference>
<dbReference type="InterPro" id="IPR023155">
    <property type="entry name" value="Cyt_c-552/4"/>
</dbReference>
<evidence type="ECO:0000256" key="1">
    <source>
        <dbReference type="ARBA" id="ARBA00022729"/>
    </source>
</evidence>
<dbReference type="OrthoDB" id="9814800at2"/>
<dbReference type="PROSITE" id="PS50077">
    <property type="entry name" value="HEAT_REPEAT"/>
    <property type="match status" value="1"/>
</dbReference>
<keyword evidence="2" id="KW-0802">TPR repeat</keyword>
<dbReference type="Pfam" id="PF14559">
    <property type="entry name" value="TPR_19"/>
    <property type="match status" value="2"/>
</dbReference>
<dbReference type="RefSeq" id="WP_119632115.1">
    <property type="nucleotide sequence ID" value="NZ_AP017928.1"/>
</dbReference>
<keyword evidence="1" id="KW-0732">Signal</keyword>
<feature type="domain" description="Cytochrome c-552/4" evidence="4">
    <location>
        <begin position="170"/>
        <end position="208"/>
    </location>
</feature>
<dbReference type="Gene3D" id="1.10.1130.10">
    <property type="entry name" value="Flavocytochrome C3, Chain A"/>
    <property type="match status" value="2"/>
</dbReference>
<dbReference type="Gene3D" id="1.25.10.10">
    <property type="entry name" value="Leucine-rich Repeat Variant"/>
    <property type="match status" value="1"/>
</dbReference>
<dbReference type="EMBL" id="AP017928">
    <property type="protein sequence ID" value="BBA37062.1"/>
    <property type="molecule type" value="Genomic_DNA"/>
</dbReference>
<dbReference type="InterPro" id="IPR051829">
    <property type="entry name" value="Multiheme_Cytochr_ET"/>
</dbReference>
<dbReference type="InterPro" id="IPR021133">
    <property type="entry name" value="HEAT_type_2"/>
</dbReference>
<evidence type="ECO:0000313" key="5">
    <source>
        <dbReference type="EMBL" id="BBA37062.1"/>
    </source>
</evidence>
<feature type="repeat" description="TPR" evidence="2">
    <location>
        <begin position="643"/>
        <end position="676"/>
    </location>
</feature>
<dbReference type="SUPFAM" id="SSF48452">
    <property type="entry name" value="TPR-like"/>
    <property type="match status" value="1"/>
</dbReference>
<dbReference type="InterPro" id="IPR019734">
    <property type="entry name" value="TPR_rpt"/>
</dbReference>
<dbReference type="GO" id="GO:0016491">
    <property type="term" value="F:oxidoreductase activity"/>
    <property type="evidence" value="ECO:0007669"/>
    <property type="project" value="TreeGrafter"/>
</dbReference>
<keyword evidence="6" id="KW-1185">Reference proteome</keyword>
<organism evidence="5 6">
    <name type="scientific">Methylocaldum marinum</name>
    <dbReference type="NCBI Taxonomy" id="1432792"/>
    <lineage>
        <taxon>Bacteria</taxon>
        <taxon>Pseudomonadati</taxon>
        <taxon>Pseudomonadota</taxon>
        <taxon>Gammaproteobacteria</taxon>
        <taxon>Methylococcales</taxon>
        <taxon>Methylococcaceae</taxon>
        <taxon>Methylocaldum</taxon>
    </lineage>
</organism>
<dbReference type="InterPro" id="IPR036280">
    <property type="entry name" value="Multihaem_cyt_sf"/>
</dbReference>
<dbReference type="Gene3D" id="1.25.40.10">
    <property type="entry name" value="Tetratricopeptide repeat domain"/>
    <property type="match status" value="1"/>
</dbReference>
<dbReference type="Pfam" id="PF13435">
    <property type="entry name" value="Cytochrome_C554"/>
    <property type="match status" value="1"/>
</dbReference>
<dbReference type="InterPro" id="IPR011989">
    <property type="entry name" value="ARM-like"/>
</dbReference>
<evidence type="ECO:0000259" key="4">
    <source>
        <dbReference type="Pfam" id="PF13435"/>
    </source>
</evidence>
<feature type="repeat" description="TPR" evidence="2">
    <location>
        <begin position="575"/>
        <end position="608"/>
    </location>
</feature>
<dbReference type="PANTHER" id="PTHR35038">
    <property type="entry name" value="DISSIMILATORY SULFITE REDUCTASE SIRA"/>
    <property type="match status" value="1"/>
</dbReference>
<sequence length="759" mass="84565">MRFPVRPEWGCLLLAFFLTPVLVAAEEAGYVGGAACGGCHAEQAKAWAGSHHDLAMQPATPATVLGDFRGVRFDYFGVTSRFFRRGDRFLVNTDGPDGKFADFEIKYTFGVYPLQQYLIEFPDGRLQALGIAWDSRPKTRGGQRWYHLYPKERIGPSDPLHWTGPLQNWNHMCADCHSTNFRKNYDLRTDRFGSAWTDIDVSCEACHGPGSRHVAWAEGKTEHSADRGLDVRFRPRRERAWAFSADASIARLSDATNTGPEIETCARCHARREQIQESPVHGGQLLDGFVPSLLTEGLYHLDGQMQDEVYNYGSFLQSKMYRQGVICSDCHDPHSLKLRAPGNGVCVQCHKAEKYDSPSHHFHKTGSEGAHCAACHMPTATYMGVDRRHDHGFRIPRPDLTVELGVPNACNRCHTREKPSWAAAKLKRWCGRKPRIDEDFAKVFAAARQGRASAEEGLVQLAMNTAQAGIVRATALFELGPYLSGKTLPVVEQGLGDPDPLVRLGAVEALSETDPAVRLPLLSPLLNDPLRAVRIRAARALTPLASQVLPAERRTAIERGLDEYIAAQKVNADRPESWMNVGLAYAEWGRREDAEAAYRTAMKLRPDFVAAYVNLADLYRVQGREAEGERLLREALKIDPRNPESHHALGLLLVRHKRSAEALEHLERAAVLNPENSRFAYVYAVALEATGATGKAVAVLESHDRRRPDDREILHALARFNRELGRFPAAADYAKRFLELAPDDPRGAVLRDGLGTPNW</sequence>
<name>A0A250KZP3_9GAMM</name>
<dbReference type="Proteomes" id="UP000266313">
    <property type="component" value="Chromosome"/>
</dbReference>
<feature type="repeat" description="TPR" evidence="2">
    <location>
        <begin position="609"/>
        <end position="642"/>
    </location>
</feature>
<dbReference type="SUPFAM" id="SSF48695">
    <property type="entry name" value="Multiheme cytochromes"/>
    <property type="match status" value="1"/>
</dbReference>
<dbReference type="KEGG" id="mmai:sS8_5140"/>
<evidence type="ECO:0000313" key="6">
    <source>
        <dbReference type="Proteomes" id="UP000266313"/>
    </source>
</evidence>
<evidence type="ECO:0000256" key="2">
    <source>
        <dbReference type="PROSITE-ProRule" id="PRU00339"/>
    </source>
</evidence>
<dbReference type="PANTHER" id="PTHR35038:SF8">
    <property type="entry name" value="C-TYPE POLYHEME CYTOCHROME OMCC"/>
    <property type="match status" value="1"/>
</dbReference>
<dbReference type="PROSITE" id="PS50005">
    <property type="entry name" value="TPR"/>
    <property type="match status" value="3"/>
</dbReference>
<dbReference type="Pfam" id="PF09699">
    <property type="entry name" value="Paired_CXXCH_1"/>
    <property type="match status" value="1"/>
</dbReference>
<evidence type="ECO:0000259" key="3">
    <source>
        <dbReference type="Pfam" id="PF09699"/>
    </source>
</evidence>
<dbReference type="AlphaFoldDB" id="A0A250KZP3"/>
<dbReference type="InterPro" id="IPR011990">
    <property type="entry name" value="TPR-like_helical_dom_sf"/>
</dbReference>
<protein>
    <submittedName>
        <fullName evidence="5">Uncharacterized protein</fullName>
    </submittedName>
</protein>
<accession>A0A250KZP3</accession>
<proteinExistence type="predicted"/>
<dbReference type="InterPro" id="IPR010177">
    <property type="entry name" value="Paired_CXXCH_1"/>
</dbReference>
<dbReference type="SMART" id="SM00028">
    <property type="entry name" value="TPR"/>
    <property type="match status" value="4"/>
</dbReference>
<feature type="domain" description="Doubled CXXCH motif" evidence="3">
    <location>
        <begin position="327"/>
        <end position="354"/>
    </location>
</feature>
<reference evidence="5 6" key="1">
    <citation type="submission" date="2016-12" db="EMBL/GenBank/DDBJ databases">
        <title>Genome sequencing of Methylocaldum marinum.</title>
        <authorList>
            <person name="Takeuchi M."/>
            <person name="Kamagata Y."/>
            <person name="Hiraoka S."/>
            <person name="Oshima K."/>
            <person name="Hattori M."/>
            <person name="Iwasaki W."/>
        </authorList>
    </citation>
    <scope>NUCLEOTIDE SEQUENCE [LARGE SCALE GENOMIC DNA]</scope>
    <source>
        <strain evidence="5 6">S8</strain>
    </source>
</reference>